<dbReference type="EMBL" id="CP053586">
    <property type="protein sequence ID" value="WNZ24750.1"/>
    <property type="molecule type" value="Genomic_DNA"/>
</dbReference>
<gene>
    <name evidence="1" type="ORF">HJG54_19155</name>
    <name evidence="2" type="ORF">HJG54_35335</name>
</gene>
<evidence type="ECO:0000313" key="2">
    <source>
        <dbReference type="EMBL" id="WNZ28188.1"/>
    </source>
</evidence>
<accession>A0AA97AGV6</accession>
<proteinExistence type="predicted"/>
<geneLocation type="plasmid" evidence="2">
    <name>p2</name>
</geneLocation>
<dbReference type="RefSeq" id="WP_316430712.1">
    <property type="nucleotide sequence ID" value="NZ_CP053586.1"/>
</dbReference>
<protein>
    <submittedName>
        <fullName evidence="1">Uncharacterized protein</fullName>
    </submittedName>
</protein>
<reference evidence="1" key="1">
    <citation type="submission" date="2020-05" db="EMBL/GenBank/DDBJ databases">
        <authorList>
            <person name="Zhu T."/>
            <person name="Keshari N."/>
            <person name="Lu X."/>
        </authorList>
    </citation>
    <scope>NUCLEOTIDE SEQUENCE</scope>
    <source>
        <strain evidence="1">NK1-12</strain>
        <plasmid evidence="2">p2</plasmid>
    </source>
</reference>
<keyword evidence="2" id="KW-0614">Plasmid</keyword>
<sequence length="52" mass="5867">MTNHDVHTIVVDQGKRQIEIKIPVPLPKADKERLKALLITLVDLALEPPEET</sequence>
<organism evidence="1">
    <name type="scientific">Leptolyngbya sp. NK1-12</name>
    <dbReference type="NCBI Taxonomy" id="2547451"/>
    <lineage>
        <taxon>Bacteria</taxon>
        <taxon>Bacillati</taxon>
        <taxon>Cyanobacteriota</taxon>
        <taxon>Cyanophyceae</taxon>
        <taxon>Leptolyngbyales</taxon>
        <taxon>Leptolyngbyaceae</taxon>
        <taxon>Leptolyngbya group</taxon>
        <taxon>Leptolyngbya</taxon>
    </lineage>
</organism>
<dbReference type="EMBL" id="CP053589">
    <property type="protein sequence ID" value="WNZ28188.1"/>
    <property type="molecule type" value="Genomic_DNA"/>
</dbReference>
<evidence type="ECO:0000313" key="1">
    <source>
        <dbReference type="EMBL" id="WNZ24750.1"/>
    </source>
</evidence>
<name>A0AA97AGV6_9CYAN</name>
<dbReference type="AlphaFoldDB" id="A0AA97AGV6"/>